<proteinExistence type="predicted"/>
<dbReference type="InterPro" id="IPR001254">
    <property type="entry name" value="Trypsin_dom"/>
</dbReference>
<dbReference type="InterPro" id="IPR001314">
    <property type="entry name" value="Peptidase_S1A"/>
</dbReference>
<sequence length="352" mass="39070">MLGNPHVCGGTLLSLNPPKVMTAAHCVMDSPHPSGLIAKKQKNPYFVGYSHADRRQQRLMNIVDWVIHPAYDNPDKDGDHQHPQEYDIAILTLASPLAPSKYVRKASIWSPALLGRPDRHDSTLIGYGYKAFDQPESIILQQMSLQVNDYQPLTNSMVNALATYDPNNRMACHGDSGSPLIVQMPFGSSMHPFVVGTLARIYGVHDPNPGHPTCPVKIRSDATIIQSFVNLVPLLPWISQETNQTIEQLTTPSIIQPGDYFDDDNDDWTTVESLHRHAKPSALSLGSIGRLFLFDSYSLTDDDDYRVSTTSFGIGHALLPNMISSSSSHYNSTSPCFIFIISFLITFFFLIV</sequence>
<name>A0A1X2J004_9FUNG</name>
<dbReference type="InterPro" id="IPR051487">
    <property type="entry name" value="Ser/Thr_Proteases_Immune/Dev"/>
</dbReference>
<comment type="caution">
    <text evidence="4">The sequence shown here is derived from an EMBL/GenBank/DDBJ whole genome shotgun (WGS) entry which is preliminary data.</text>
</comment>
<evidence type="ECO:0000313" key="4">
    <source>
        <dbReference type="EMBL" id="ORZ25179.1"/>
    </source>
</evidence>
<organism evidence="4 5">
    <name type="scientific">Absidia repens</name>
    <dbReference type="NCBI Taxonomy" id="90262"/>
    <lineage>
        <taxon>Eukaryota</taxon>
        <taxon>Fungi</taxon>
        <taxon>Fungi incertae sedis</taxon>
        <taxon>Mucoromycota</taxon>
        <taxon>Mucoromycotina</taxon>
        <taxon>Mucoromycetes</taxon>
        <taxon>Mucorales</taxon>
        <taxon>Cunninghamellaceae</taxon>
        <taxon>Absidia</taxon>
    </lineage>
</organism>
<protein>
    <submittedName>
        <fullName evidence="4">Trypsin-like cysteine/serine peptidase domain-containing protein</fullName>
    </submittedName>
</protein>
<keyword evidence="2" id="KW-0812">Transmembrane</keyword>
<feature type="domain" description="Peptidase S1" evidence="3">
    <location>
        <begin position="1"/>
        <end position="243"/>
    </location>
</feature>
<gene>
    <name evidence="4" type="ORF">BCR42DRAFT_316483</name>
</gene>
<evidence type="ECO:0000313" key="5">
    <source>
        <dbReference type="Proteomes" id="UP000193560"/>
    </source>
</evidence>
<dbReference type="PROSITE" id="PS50240">
    <property type="entry name" value="TRYPSIN_DOM"/>
    <property type="match status" value="1"/>
</dbReference>
<dbReference type="InterPro" id="IPR018114">
    <property type="entry name" value="TRYPSIN_HIS"/>
</dbReference>
<reference evidence="4 5" key="1">
    <citation type="submission" date="2016-07" db="EMBL/GenBank/DDBJ databases">
        <title>Pervasive Adenine N6-methylation of Active Genes in Fungi.</title>
        <authorList>
            <consortium name="DOE Joint Genome Institute"/>
            <person name="Mondo S.J."/>
            <person name="Dannebaum R.O."/>
            <person name="Kuo R.C."/>
            <person name="Labutti K."/>
            <person name="Haridas S."/>
            <person name="Kuo A."/>
            <person name="Salamov A."/>
            <person name="Ahrendt S.R."/>
            <person name="Lipzen A."/>
            <person name="Sullivan W."/>
            <person name="Andreopoulos W.B."/>
            <person name="Clum A."/>
            <person name="Lindquist E."/>
            <person name="Daum C."/>
            <person name="Ramamoorthy G.K."/>
            <person name="Gryganskyi A."/>
            <person name="Culley D."/>
            <person name="Magnuson J.K."/>
            <person name="James T.Y."/>
            <person name="O'Malley M.A."/>
            <person name="Stajich J.E."/>
            <person name="Spatafora J.W."/>
            <person name="Visel A."/>
            <person name="Grigoriev I.V."/>
        </authorList>
    </citation>
    <scope>NUCLEOTIDE SEQUENCE [LARGE SCALE GENOMIC DNA]</scope>
    <source>
        <strain evidence="4 5">NRRL 1336</strain>
    </source>
</reference>
<dbReference type="STRING" id="90262.A0A1X2J004"/>
<keyword evidence="1" id="KW-1015">Disulfide bond</keyword>
<evidence type="ECO:0000256" key="1">
    <source>
        <dbReference type="ARBA" id="ARBA00023157"/>
    </source>
</evidence>
<accession>A0A1X2J004</accession>
<dbReference type="Pfam" id="PF00089">
    <property type="entry name" value="Trypsin"/>
    <property type="match status" value="1"/>
</dbReference>
<keyword evidence="2" id="KW-0472">Membrane</keyword>
<dbReference type="PROSITE" id="PS00134">
    <property type="entry name" value="TRYPSIN_HIS"/>
    <property type="match status" value="1"/>
</dbReference>
<dbReference type="AlphaFoldDB" id="A0A1X2J004"/>
<dbReference type="Gene3D" id="2.40.10.10">
    <property type="entry name" value="Trypsin-like serine proteases"/>
    <property type="match status" value="1"/>
</dbReference>
<keyword evidence="5" id="KW-1185">Reference proteome</keyword>
<dbReference type="GO" id="GO:0006508">
    <property type="term" value="P:proteolysis"/>
    <property type="evidence" value="ECO:0007669"/>
    <property type="project" value="InterPro"/>
</dbReference>
<dbReference type="SUPFAM" id="SSF50494">
    <property type="entry name" value="Trypsin-like serine proteases"/>
    <property type="match status" value="1"/>
</dbReference>
<dbReference type="PANTHER" id="PTHR24256">
    <property type="entry name" value="TRYPTASE-RELATED"/>
    <property type="match status" value="1"/>
</dbReference>
<dbReference type="EMBL" id="MCGE01000001">
    <property type="protein sequence ID" value="ORZ25179.1"/>
    <property type="molecule type" value="Genomic_DNA"/>
</dbReference>
<dbReference type="InterPro" id="IPR043504">
    <property type="entry name" value="Peptidase_S1_PA_chymotrypsin"/>
</dbReference>
<dbReference type="PRINTS" id="PR00722">
    <property type="entry name" value="CHYMOTRYPSIN"/>
</dbReference>
<keyword evidence="2" id="KW-1133">Transmembrane helix</keyword>
<dbReference type="InterPro" id="IPR009003">
    <property type="entry name" value="Peptidase_S1_PA"/>
</dbReference>
<dbReference type="Proteomes" id="UP000193560">
    <property type="component" value="Unassembled WGS sequence"/>
</dbReference>
<dbReference type="OrthoDB" id="6380398at2759"/>
<feature type="transmembrane region" description="Helical" evidence="2">
    <location>
        <begin position="332"/>
        <end position="351"/>
    </location>
</feature>
<evidence type="ECO:0000259" key="3">
    <source>
        <dbReference type="PROSITE" id="PS50240"/>
    </source>
</evidence>
<dbReference type="GO" id="GO:0004252">
    <property type="term" value="F:serine-type endopeptidase activity"/>
    <property type="evidence" value="ECO:0007669"/>
    <property type="project" value="InterPro"/>
</dbReference>
<dbReference type="SMART" id="SM00020">
    <property type="entry name" value="Tryp_SPc"/>
    <property type="match status" value="1"/>
</dbReference>
<evidence type="ECO:0000256" key="2">
    <source>
        <dbReference type="SAM" id="Phobius"/>
    </source>
</evidence>